<keyword evidence="5" id="KW-0539">Nucleus</keyword>
<dbReference type="InterPro" id="IPR003891">
    <property type="entry name" value="Initiation_fac_eIF4g_MI"/>
</dbReference>
<comment type="caution">
    <text evidence="10">The sequence shown here is derived from an EMBL/GenBank/DDBJ whole genome shotgun (WGS) entry which is preliminary data.</text>
</comment>
<evidence type="ECO:0000256" key="5">
    <source>
        <dbReference type="ARBA" id="ARBA00023242"/>
    </source>
</evidence>
<keyword evidence="11" id="KW-1185">Reference proteome</keyword>
<proteinExistence type="inferred from homology"/>
<dbReference type="Gene3D" id="1.25.40.180">
    <property type="match status" value="1"/>
</dbReference>
<feature type="domain" description="MI" evidence="9">
    <location>
        <begin position="240"/>
        <end position="358"/>
    </location>
</feature>
<dbReference type="EMBL" id="CANTUO010000003">
    <property type="protein sequence ID" value="CAI5758984.1"/>
    <property type="molecule type" value="Genomic_DNA"/>
</dbReference>
<protein>
    <recommendedName>
        <fullName evidence="6">Pre-mRNA-splicing factor CWC22</fullName>
    </recommendedName>
</protein>
<evidence type="ECO:0000256" key="7">
    <source>
        <dbReference type="SAM" id="Coils"/>
    </source>
</evidence>
<evidence type="ECO:0000256" key="8">
    <source>
        <dbReference type="SAM" id="MobiDB-lite"/>
    </source>
</evidence>
<feature type="coiled-coil region" evidence="7">
    <location>
        <begin position="201"/>
        <end position="228"/>
    </location>
</feature>
<evidence type="ECO:0000256" key="1">
    <source>
        <dbReference type="ARBA" id="ARBA00004123"/>
    </source>
</evidence>
<dbReference type="InterPro" id="IPR016024">
    <property type="entry name" value="ARM-type_fold"/>
</dbReference>
<feature type="region of interest" description="Disordered" evidence="8">
    <location>
        <begin position="451"/>
        <end position="550"/>
    </location>
</feature>
<dbReference type="Proteomes" id="UP001152885">
    <property type="component" value="Unassembled WGS sequence"/>
</dbReference>
<sequence length="550" mass="63905">MKNQLNNINKSALLASLISVINSKLPEIGELLCSRLVLQFKKNYMENNYKIVKSSIIFISNLVKFEVLSEITILQILQLFLDNDKLNNTSLSLSIEVLKIVGAYLFKNSKKALILIIDRLRVILQENTKVSRDNKKEIDRLLRLNRSNFKHVHIIEEGLDLVEDEDKEIHDIALNEDIESSDHLNYYCEDDKYSENEEKYNSMIEEILEESEDEKEDEKQVVKKEDKVVITDMSKSELLEVQKLVYLTIMSSMSSDEAVHKLLKLCQTKQISNDDILIDMIIKCCSTEKTYSKFYSQIAIKLINKNKKWHKLFIQFFKSYYEKIENFDSQQLRNLGKFFGNLFASDSIDLTLAWNEIKLNEENTNPPKRIMLKFIFQEMIEELGINEVKERLINDDYLTPHITGIFPVVNVDYNDEDLGDDLRFSINYFTAIGLGVLTDEMREVLKDVEENYERGRSRSRSSSRSSYSRSIGSNESFSRSRSRSRSKSRGQSFSRSPSPRGRQSSNENNVTLSRTPCRELAKGSKRSRTPSRESSNIKRQTLRNVLSELK</sequence>
<dbReference type="SUPFAM" id="SSF48371">
    <property type="entry name" value="ARM repeat"/>
    <property type="match status" value="1"/>
</dbReference>
<accession>A0A9W4XB16</accession>
<dbReference type="GO" id="GO:0003723">
    <property type="term" value="F:RNA binding"/>
    <property type="evidence" value="ECO:0007669"/>
    <property type="project" value="TreeGrafter"/>
</dbReference>
<evidence type="ECO:0000313" key="10">
    <source>
        <dbReference type="EMBL" id="CAI5758984.1"/>
    </source>
</evidence>
<comment type="similarity">
    <text evidence="2">Belongs to the CWC22 family.</text>
</comment>
<keyword evidence="4" id="KW-0508">mRNA splicing</keyword>
<dbReference type="PANTHER" id="PTHR18034:SF3">
    <property type="entry name" value="PRE-MRNA-SPLICING FACTOR CWC22 HOMOLOG"/>
    <property type="match status" value="1"/>
</dbReference>
<keyword evidence="3" id="KW-0507">mRNA processing</keyword>
<dbReference type="OrthoDB" id="3938623at2759"/>
<evidence type="ECO:0000313" key="11">
    <source>
        <dbReference type="Proteomes" id="UP001152885"/>
    </source>
</evidence>
<name>A0A9W4XB16_9ASCO</name>
<keyword evidence="7" id="KW-0175">Coiled coil</keyword>
<evidence type="ECO:0000256" key="3">
    <source>
        <dbReference type="ARBA" id="ARBA00022664"/>
    </source>
</evidence>
<evidence type="ECO:0000259" key="9">
    <source>
        <dbReference type="PROSITE" id="PS51366"/>
    </source>
</evidence>
<evidence type="ECO:0000256" key="4">
    <source>
        <dbReference type="ARBA" id="ARBA00023187"/>
    </source>
</evidence>
<gene>
    <name evidence="10" type="ORF">CANVERA_P3493</name>
</gene>
<evidence type="ECO:0000256" key="2">
    <source>
        <dbReference type="ARBA" id="ARBA00006856"/>
    </source>
</evidence>
<dbReference type="GO" id="GO:0000398">
    <property type="term" value="P:mRNA splicing, via spliceosome"/>
    <property type="evidence" value="ECO:0007669"/>
    <property type="project" value="TreeGrafter"/>
</dbReference>
<evidence type="ECO:0000256" key="6">
    <source>
        <dbReference type="ARBA" id="ARBA00040804"/>
    </source>
</evidence>
<dbReference type="InterPro" id="IPR050781">
    <property type="entry name" value="CWC22_splicing_factor"/>
</dbReference>
<dbReference type="PROSITE" id="PS51366">
    <property type="entry name" value="MI"/>
    <property type="match status" value="1"/>
</dbReference>
<reference evidence="10" key="1">
    <citation type="submission" date="2022-12" db="EMBL/GenBank/DDBJ databases">
        <authorList>
            <person name="Brejova B."/>
        </authorList>
    </citation>
    <scope>NUCLEOTIDE SEQUENCE</scope>
</reference>
<dbReference type="GO" id="GO:0071013">
    <property type="term" value="C:catalytic step 2 spliceosome"/>
    <property type="evidence" value="ECO:0007669"/>
    <property type="project" value="TreeGrafter"/>
</dbReference>
<feature type="compositionally biased region" description="Polar residues" evidence="8">
    <location>
        <begin position="532"/>
        <end position="544"/>
    </location>
</feature>
<dbReference type="AlphaFoldDB" id="A0A9W4XB16"/>
<feature type="compositionally biased region" description="Low complexity" evidence="8">
    <location>
        <begin position="460"/>
        <end position="479"/>
    </location>
</feature>
<comment type="subcellular location">
    <subcellularLocation>
        <location evidence="1">Nucleus</location>
    </subcellularLocation>
</comment>
<dbReference type="PANTHER" id="PTHR18034">
    <property type="entry name" value="CELL CYCLE CONTROL PROTEIN CWF22-RELATED"/>
    <property type="match status" value="1"/>
</dbReference>
<dbReference type="SMART" id="SM00544">
    <property type="entry name" value="MA3"/>
    <property type="match status" value="1"/>
</dbReference>
<organism evidence="10 11">
    <name type="scientific">Candida verbasci</name>
    <dbReference type="NCBI Taxonomy" id="1227364"/>
    <lineage>
        <taxon>Eukaryota</taxon>
        <taxon>Fungi</taxon>
        <taxon>Dikarya</taxon>
        <taxon>Ascomycota</taxon>
        <taxon>Saccharomycotina</taxon>
        <taxon>Pichiomycetes</taxon>
        <taxon>Debaryomycetaceae</taxon>
        <taxon>Candida/Lodderomyces clade</taxon>
        <taxon>Candida</taxon>
    </lineage>
</organism>
<dbReference type="Pfam" id="PF02847">
    <property type="entry name" value="MA3"/>
    <property type="match status" value="1"/>
</dbReference>
<feature type="compositionally biased region" description="Low complexity" evidence="8">
    <location>
        <begin position="489"/>
        <end position="506"/>
    </location>
</feature>